<keyword evidence="3" id="KW-1185">Reference proteome</keyword>
<dbReference type="EMBL" id="RQVS01000006">
    <property type="protein sequence ID" value="RRJ87048.1"/>
    <property type="molecule type" value="Genomic_DNA"/>
</dbReference>
<evidence type="ECO:0000313" key="2">
    <source>
        <dbReference type="EMBL" id="RRJ87048.1"/>
    </source>
</evidence>
<accession>A0A3P3VYC6</accession>
<evidence type="ECO:0000313" key="3">
    <source>
        <dbReference type="Proteomes" id="UP000274391"/>
    </source>
</evidence>
<proteinExistence type="predicted"/>
<dbReference type="OrthoDB" id="3232569at2"/>
<dbReference type="AlphaFoldDB" id="A0A3P3VYC6"/>
<sequence>MAIEQWLIDSPKTIDLEVVRHVRAGLMNGSLNVIAHDEPGCRVEVAALSGRNLKVSIDGDTLLINHPQLDWNELGDSARAIIDQPSAEVSVLVPKNVDVNVKATGANVLVVGIDGDVSITTIGGEHFCDRTGGKLTLTSAAGELSVRDHRGSVDAKTATGDVTVTGAITSFAGNTISGSTVVDVAGSAPSRISNTSVSGSTTVRLPEATNPVVTVSSVTSKAQIGTRIIEPQFAKSVTVGEAADGQPFTEVRVTTVAGRTVVLREGAAWPGDTDAASSNTAGNSTAFAAATTPDAGVPADAPQGDQLGGVGNHSGSADGAAASAASWRIGDNPNIDLSQAPKPTFNVVPAVQADDADTATPASASEPGAQFEPGDTRTASEGGQQ</sequence>
<evidence type="ECO:0000256" key="1">
    <source>
        <dbReference type="SAM" id="MobiDB-lite"/>
    </source>
</evidence>
<protein>
    <recommendedName>
        <fullName evidence="4">Adhesin domain-containing protein</fullName>
    </recommendedName>
</protein>
<feature type="region of interest" description="Disordered" evidence="1">
    <location>
        <begin position="292"/>
        <end position="385"/>
    </location>
</feature>
<feature type="compositionally biased region" description="Low complexity" evidence="1">
    <location>
        <begin position="347"/>
        <end position="365"/>
    </location>
</feature>
<comment type="caution">
    <text evidence="2">The sequence shown here is derived from an EMBL/GenBank/DDBJ whole genome shotgun (WGS) entry which is preliminary data.</text>
</comment>
<dbReference type="Proteomes" id="UP000274391">
    <property type="component" value="Unassembled WGS sequence"/>
</dbReference>
<feature type="compositionally biased region" description="Low complexity" evidence="1">
    <location>
        <begin position="314"/>
        <end position="326"/>
    </location>
</feature>
<gene>
    <name evidence="2" type="ORF">EG850_06505</name>
</gene>
<organism evidence="2 3">
    <name type="scientific">Gulosibacter macacae</name>
    <dbReference type="NCBI Taxonomy" id="2488791"/>
    <lineage>
        <taxon>Bacteria</taxon>
        <taxon>Bacillati</taxon>
        <taxon>Actinomycetota</taxon>
        <taxon>Actinomycetes</taxon>
        <taxon>Micrococcales</taxon>
        <taxon>Microbacteriaceae</taxon>
        <taxon>Gulosibacter</taxon>
    </lineage>
</organism>
<name>A0A3P3VYC6_9MICO</name>
<evidence type="ECO:0008006" key="4">
    <source>
        <dbReference type="Google" id="ProtNLM"/>
    </source>
</evidence>
<reference evidence="2 3" key="1">
    <citation type="submission" date="2018-11" db="EMBL/GenBank/DDBJ databases">
        <title>YIM 102482-1 draft genome.</title>
        <authorList>
            <person name="Li G."/>
            <person name="Jiang Y."/>
        </authorList>
    </citation>
    <scope>NUCLEOTIDE SEQUENCE [LARGE SCALE GENOMIC DNA]</scope>
    <source>
        <strain evidence="2 3">YIM 102482-1</strain>
    </source>
</reference>
<dbReference type="RefSeq" id="WP_124971722.1">
    <property type="nucleotide sequence ID" value="NZ_RQVS01000006.1"/>
</dbReference>